<evidence type="ECO:0000256" key="2">
    <source>
        <dbReference type="PROSITE-ProRule" id="PRU01076"/>
    </source>
</evidence>
<keyword evidence="2" id="KW-0238">DNA-binding</keyword>
<dbReference type="InterPro" id="IPR047976">
    <property type="entry name" value="Anti_VapB2-like"/>
</dbReference>
<comment type="similarity">
    <text evidence="1">Belongs to the VapB family.</text>
</comment>
<keyword evidence="5" id="KW-1185">Reference proteome</keyword>
<dbReference type="SMART" id="SM00966">
    <property type="entry name" value="SpoVT_AbrB"/>
    <property type="match status" value="1"/>
</dbReference>
<dbReference type="Gene3D" id="2.10.260.10">
    <property type="match status" value="1"/>
</dbReference>
<geneLocation type="plasmid" evidence="4 5">
    <name>pP36_f</name>
</geneLocation>
<organism evidence="4 5">
    <name type="scientific">Phaeobacter piscinae</name>
    <dbReference type="NCBI Taxonomy" id="1580596"/>
    <lineage>
        <taxon>Bacteria</taxon>
        <taxon>Pseudomonadati</taxon>
        <taxon>Pseudomonadota</taxon>
        <taxon>Alphaproteobacteria</taxon>
        <taxon>Rhodobacterales</taxon>
        <taxon>Roseobacteraceae</taxon>
        <taxon>Phaeobacter</taxon>
    </lineage>
</organism>
<dbReference type="Proteomes" id="UP000218891">
    <property type="component" value="Plasmid pP36_f"/>
</dbReference>
<dbReference type="SUPFAM" id="SSF89447">
    <property type="entry name" value="AbrB/MazE/MraZ-like"/>
    <property type="match status" value="1"/>
</dbReference>
<dbReference type="EMBL" id="CP010649">
    <property type="protein sequence ID" value="ATG38113.1"/>
    <property type="molecule type" value="Genomic_DNA"/>
</dbReference>
<reference evidence="4 5" key="1">
    <citation type="journal article" date="2017" name="Front. Microbiol.">
        <title>Phaeobacter piscinae sp. nov., a species of the Roseobacter group and potential aquaculture probiont.</title>
        <authorList>
            <person name="Sonnenschein E.C."/>
            <person name="Phippen C.B.W."/>
            <person name="Nielsen K.F."/>
            <person name="Mateiu R.V."/>
            <person name="Melchiorsen J."/>
            <person name="Gram L."/>
            <person name="Overmann J."/>
            <person name="Freese H.M."/>
        </authorList>
    </citation>
    <scope>NUCLEOTIDE SEQUENCE [LARGE SCALE GENOMIC DNA]</scope>
    <source>
        <strain evidence="4 5">P36</strain>
    </source>
</reference>
<dbReference type="Pfam" id="PF04014">
    <property type="entry name" value="MazE_antitoxin"/>
    <property type="match status" value="1"/>
</dbReference>
<dbReference type="InterPro" id="IPR051734">
    <property type="entry name" value="VapB_TA_antitoxins"/>
</dbReference>
<reference evidence="4 5" key="3">
    <citation type="journal article" date="2017" name="Int. J. Syst. Evol. Microbiol.">
        <title>Adaptation of Surface-Associated Bacteria to the Open Ocean: A Genomically Distinct Subpopulation of Phaeobacter gallaeciensis Colonizes Pacific Mesozooplankton.</title>
        <authorList>
            <person name="Freese H.M."/>
            <person name="Methner A."/>
            <person name="Overmann J."/>
        </authorList>
    </citation>
    <scope>NUCLEOTIDE SEQUENCE [LARGE SCALE GENOMIC DNA]</scope>
    <source>
        <strain evidence="4 5">P36</strain>
    </source>
</reference>
<dbReference type="RefSeq" id="WP_096870229.1">
    <property type="nucleotide sequence ID" value="NZ_CP010649.1"/>
</dbReference>
<reference evidence="4 5" key="4">
    <citation type="journal article" date="2018" name="Environ. Microbiol. Rep.">
        <title>Phylogenetic distribution of roseobacticides in the Roseobacter group and their effect on microalgae.</title>
        <authorList>
            <person name="Sonnenschein E.C."/>
            <person name="Phippen C.B."/>
            <person name="Bentzon-Tilia M."/>
            <person name="Rasmussen S.A."/>
            <person name="Nielsen K.F."/>
            <person name="Gram L."/>
        </authorList>
    </citation>
    <scope>NUCLEOTIDE SEQUENCE [LARGE SCALE GENOMIC DNA]</scope>
    <source>
        <strain evidence="4 5">P36</strain>
    </source>
</reference>
<reference evidence="4 5" key="2">
    <citation type="journal article" date="2017" name="Genome Biol. Evol.">
        <title>Trajectories and Drivers of Genome Evolution in Surface-Associated Marine Phaeobacter.</title>
        <authorList>
            <person name="Freese H.M."/>
            <person name="Sikorski J."/>
            <person name="Bunk B."/>
            <person name="Scheuner C."/>
            <person name="Meier-Kolthoff J.P."/>
            <person name="Sproer C."/>
            <person name="Gram L."/>
            <person name="Overmann J."/>
        </authorList>
    </citation>
    <scope>NUCLEOTIDE SEQUENCE [LARGE SCALE GENOMIC DNA]</scope>
    <source>
        <strain evidence="4 5">P36</strain>
    </source>
</reference>
<evidence type="ECO:0000259" key="3">
    <source>
        <dbReference type="PROSITE" id="PS51740"/>
    </source>
</evidence>
<proteinExistence type="inferred from homology"/>
<name>A0ABN5DNL4_9RHOB</name>
<dbReference type="InterPro" id="IPR037914">
    <property type="entry name" value="SpoVT-AbrB_sf"/>
</dbReference>
<dbReference type="NCBIfam" id="NF040493">
    <property type="entry name" value="TA_anti_VapB"/>
    <property type="match status" value="1"/>
</dbReference>
<evidence type="ECO:0000313" key="4">
    <source>
        <dbReference type="EMBL" id="ATG38113.1"/>
    </source>
</evidence>
<keyword evidence="4" id="KW-0614">Plasmid</keyword>
<dbReference type="PANTHER" id="PTHR37550">
    <property type="entry name" value="ANTITOXIN VAPB1"/>
    <property type="match status" value="1"/>
</dbReference>
<evidence type="ECO:0000313" key="5">
    <source>
        <dbReference type="Proteomes" id="UP000218891"/>
    </source>
</evidence>
<dbReference type="PROSITE" id="PS51740">
    <property type="entry name" value="SPOVT_ABRB"/>
    <property type="match status" value="1"/>
</dbReference>
<dbReference type="InterPro" id="IPR007159">
    <property type="entry name" value="SpoVT-AbrB_dom"/>
</dbReference>
<evidence type="ECO:0000256" key="1">
    <source>
        <dbReference type="ARBA" id="ARBA00007924"/>
    </source>
</evidence>
<dbReference type="PANTHER" id="PTHR37550:SF3">
    <property type="entry name" value="ANTITOXIN VAPB1"/>
    <property type="match status" value="1"/>
</dbReference>
<sequence>MTPTPEPSTAKVFMTGRSQAVRLPKDFRFDTDEVRIRAEGGKVILEPIEEGWGWLNELHALGPLDQDAVDAATEEVQEQTRPELDVFE</sequence>
<gene>
    <name evidence="4" type="primary">vapB1</name>
    <name evidence="4" type="ORF">PhaeoP36_04038</name>
</gene>
<accession>A0ABN5DNL4</accession>
<protein>
    <submittedName>
        <fullName evidence="4">Antitoxin VapB1</fullName>
    </submittedName>
</protein>
<feature type="domain" description="SpoVT-AbrB" evidence="3">
    <location>
        <begin position="10"/>
        <end position="50"/>
    </location>
</feature>